<evidence type="ECO:0000313" key="2">
    <source>
        <dbReference type="Proteomes" id="UP000253977"/>
    </source>
</evidence>
<dbReference type="OrthoDB" id="123525at2"/>
<evidence type="ECO:0000313" key="1">
    <source>
        <dbReference type="EMBL" id="RDD64188.1"/>
    </source>
</evidence>
<proteinExistence type="predicted"/>
<organism evidence="1 2">
    <name type="scientific">Thalassococcus profundi</name>
    <dbReference type="NCBI Taxonomy" id="2282382"/>
    <lineage>
        <taxon>Bacteria</taxon>
        <taxon>Pseudomonadati</taxon>
        <taxon>Pseudomonadota</taxon>
        <taxon>Alphaproteobacteria</taxon>
        <taxon>Rhodobacterales</taxon>
        <taxon>Roseobacteraceae</taxon>
        <taxon>Thalassococcus</taxon>
    </lineage>
</organism>
<reference evidence="1 2" key="1">
    <citation type="submission" date="2018-07" db="EMBL/GenBank/DDBJ databases">
        <title>Thalassococcus profundi sp. nov., a marine bacterium isolated from deep seawater of Okinawa Trough.</title>
        <authorList>
            <person name="Yu M."/>
        </authorList>
    </citation>
    <scope>NUCLEOTIDE SEQUENCE [LARGE SCALE GENOMIC DNA]</scope>
    <source>
        <strain evidence="1 2">WRAS1</strain>
    </source>
</reference>
<keyword evidence="2" id="KW-1185">Reference proteome</keyword>
<name>A0A369TFZ3_9RHOB</name>
<accession>A0A369TFZ3</accession>
<dbReference type="EMBL" id="QPMK01000027">
    <property type="protein sequence ID" value="RDD64188.1"/>
    <property type="molecule type" value="Genomic_DNA"/>
</dbReference>
<comment type="caution">
    <text evidence="1">The sequence shown here is derived from an EMBL/GenBank/DDBJ whole genome shotgun (WGS) entry which is preliminary data.</text>
</comment>
<sequence>MDAGRSLRDPRDNRNTDRAVVDRPERAGQITFADAAAQLLDNGYEPIPIKPGQKVPALSRWTSVTIYPRPVLVVTYQAIEAAFADIPNVETAHFNAVAGLDCYNDVSLLISIGRPLPPSQEVEALTGAYFDLVPDGRYRREVAGLRMRSGQVRGLPVLRHEDENAETLRAAICDDELIQVVGRGRGVNRTAANPLEVHVLSDVALPLIIDRMTTWDVERPDVFQHMVLSGVAVDSPADAAVLHPGLFGNANEAKLAFSRSVFKGQNPINTSYREMTLKSAAYRRAGRGRGWQRAWWADGDPQSVRRQFEGMLGDLAEWHAEY</sequence>
<dbReference type="RefSeq" id="WP_114512907.1">
    <property type="nucleotide sequence ID" value="NZ_QPMK01000027.1"/>
</dbReference>
<dbReference type="AlphaFoldDB" id="A0A369TFZ3"/>
<dbReference type="Proteomes" id="UP000253977">
    <property type="component" value="Unassembled WGS sequence"/>
</dbReference>
<gene>
    <name evidence="1" type="ORF">DU478_21485</name>
</gene>
<protein>
    <submittedName>
        <fullName evidence="1">Uncharacterized protein</fullName>
    </submittedName>
</protein>